<evidence type="ECO:0000313" key="2">
    <source>
        <dbReference type="Proteomes" id="UP000431826"/>
    </source>
</evidence>
<dbReference type="GeneID" id="96287281"/>
<dbReference type="AlphaFoldDB" id="A0A640V038"/>
<dbReference type="EMBL" id="BLIR01000003">
    <property type="protein sequence ID" value="GFE41549.1"/>
    <property type="molecule type" value="Genomic_DNA"/>
</dbReference>
<gene>
    <name evidence="1" type="ORF">Stube_62220</name>
</gene>
<organism evidence="1 2">
    <name type="scientific">Streptomyces tubercidicus</name>
    <dbReference type="NCBI Taxonomy" id="47759"/>
    <lineage>
        <taxon>Bacteria</taxon>
        <taxon>Bacillati</taxon>
        <taxon>Actinomycetota</taxon>
        <taxon>Actinomycetes</taxon>
        <taxon>Kitasatosporales</taxon>
        <taxon>Streptomycetaceae</taxon>
        <taxon>Streptomyces</taxon>
    </lineage>
</organism>
<dbReference type="SUPFAM" id="SSF53795">
    <property type="entry name" value="PEP carboxykinase-like"/>
    <property type="match status" value="1"/>
</dbReference>
<sequence length="397" mass="41847">MPVTAASPQTGPRPTGPRTAAETFRLTLPPAELTVHSALPGLRAAISALVHPLFEVGDTVSSTAPRLTVTARTTTLPGPQELDTAPQLLVHPDGPRFVVLERSADRTVLLRDGEADSAPLVVTATPGTAAVSVEAPDAGPASVRAVVRLLGTLLGAQLTGRGAVFLHGSAVAVKGSSVLMLGPKHRGKSSLAFLAVTLCGADFVSDDTLVAWAHRRGGPPTLRGWPKRIGIATALLAGHPARAAFERASLRRHGCGTQREFTDTAWSTAPEGRKRIRADLDEFTALTGATVATDTHPAGLVLPQAERDRRGWRIETVTGRTDALDGALLSGPDLRHYTDYLGLLPRPRPEPAIRAGVLAALRALPCVRVRYGPDVNADFPRFWDELAAALALPGRAR</sequence>
<dbReference type="OrthoDB" id="4173175at2"/>
<name>A0A640V038_9ACTN</name>
<comment type="caution">
    <text evidence="1">The sequence shown here is derived from an EMBL/GenBank/DDBJ whole genome shotgun (WGS) entry which is preliminary data.</text>
</comment>
<dbReference type="Proteomes" id="UP000431826">
    <property type="component" value="Unassembled WGS sequence"/>
</dbReference>
<reference evidence="1 2" key="1">
    <citation type="submission" date="2019-12" db="EMBL/GenBank/DDBJ databases">
        <title>Whole genome shotgun sequence of Streptomyces tubercidicus NBRC 13090.</title>
        <authorList>
            <person name="Ichikawa N."/>
            <person name="Kimura A."/>
            <person name="Kitahashi Y."/>
            <person name="Komaki H."/>
            <person name="Tamura T."/>
        </authorList>
    </citation>
    <scope>NUCLEOTIDE SEQUENCE [LARGE SCALE GENOMIC DNA]</scope>
    <source>
        <strain evidence="1 2">NBRC 13090</strain>
    </source>
</reference>
<proteinExistence type="predicted"/>
<dbReference type="InterPro" id="IPR027417">
    <property type="entry name" value="P-loop_NTPase"/>
</dbReference>
<keyword evidence="2" id="KW-1185">Reference proteome</keyword>
<evidence type="ECO:0000313" key="1">
    <source>
        <dbReference type="EMBL" id="GFE41549.1"/>
    </source>
</evidence>
<dbReference type="Gene3D" id="3.40.50.300">
    <property type="entry name" value="P-loop containing nucleotide triphosphate hydrolases"/>
    <property type="match status" value="1"/>
</dbReference>
<dbReference type="RefSeq" id="WP_159748584.1">
    <property type="nucleotide sequence ID" value="NZ_BLIR01000003.1"/>
</dbReference>
<accession>A0A640V038</accession>
<evidence type="ECO:0008006" key="3">
    <source>
        <dbReference type="Google" id="ProtNLM"/>
    </source>
</evidence>
<protein>
    <recommendedName>
        <fullName evidence="3">HPr kinase</fullName>
    </recommendedName>
</protein>